<dbReference type="InterPro" id="IPR041542">
    <property type="entry name" value="GH43_C2"/>
</dbReference>
<keyword evidence="9" id="KW-1185">Reference proteome</keyword>
<dbReference type="AlphaFoldDB" id="A0A1S2VSX8"/>
<evidence type="ECO:0000256" key="2">
    <source>
        <dbReference type="ARBA" id="ARBA00022801"/>
    </source>
</evidence>
<feature type="active site" description="Proton donor" evidence="4">
    <location>
        <position position="217"/>
    </location>
</feature>
<dbReference type="EMBL" id="MORL01000001">
    <property type="protein sequence ID" value="OIN61018.1"/>
    <property type="molecule type" value="Genomic_DNA"/>
</dbReference>
<dbReference type="InterPro" id="IPR023296">
    <property type="entry name" value="Glyco_hydro_beta-prop_sf"/>
</dbReference>
<evidence type="ECO:0000256" key="5">
    <source>
        <dbReference type="PIRSR" id="PIRSR606710-2"/>
    </source>
</evidence>
<accession>A0A1S2VSX8</accession>
<dbReference type="RefSeq" id="WP_071501523.1">
    <property type="nucleotide sequence ID" value="NZ_MORL01000001.1"/>
</dbReference>
<feature type="site" description="Important for catalytic activity, responsible for pKa modulation of the active site Glu and correct orientation of both the proton donor and substrate" evidence="5">
    <location>
        <position position="162"/>
    </location>
</feature>
<dbReference type="InterPro" id="IPR051795">
    <property type="entry name" value="Glycosyl_Hydrlase_43"/>
</dbReference>
<dbReference type="CDD" id="cd08999">
    <property type="entry name" value="GH43_ABN-like"/>
    <property type="match status" value="1"/>
</dbReference>
<dbReference type="Gene3D" id="2.115.10.20">
    <property type="entry name" value="Glycosyl hydrolase domain, family 43"/>
    <property type="match status" value="1"/>
</dbReference>
<feature type="domain" description="Beta-xylosidase C-terminal Concanavalin A-like" evidence="7">
    <location>
        <begin position="338"/>
        <end position="480"/>
    </location>
</feature>
<dbReference type="SUPFAM" id="SSF75005">
    <property type="entry name" value="Arabinanase/levansucrase/invertase"/>
    <property type="match status" value="1"/>
</dbReference>
<comment type="similarity">
    <text evidence="1 6">Belongs to the glycosyl hydrolase 43 family.</text>
</comment>
<evidence type="ECO:0000313" key="9">
    <source>
        <dbReference type="Proteomes" id="UP000181790"/>
    </source>
</evidence>
<proteinExistence type="inferred from homology"/>
<evidence type="ECO:0000256" key="1">
    <source>
        <dbReference type="ARBA" id="ARBA00009865"/>
    </source>
</evidence>
<reference evidence="8 9" key="1">
    <citation type="submission" date="2016-10" db="EMBL/GenBank/DDBJ databases">
        <title>Arsenicibacter rosenii gen. nov., sp. nov., an efficient arsenic-methylating bacterium isolated from an arsenic-contaminated paddy soil.</title>
        <authorList>
            <person name="Huang K."/>
        </authorList>
    </citation>
    <scope>NUCLEOTIDE SEQUENCE [LARGE SCALE GENOMIC DNA]</scope>
    <source>
        <strain evidence="8 9">SM-1</strain>
    </source>
</reference>
<keyword evidence="3 6" id="KW-0326">Glycosidase</keyword>
<sequence length="518" mass="57233">MIKFTNTLLFLSGLYVFSTVNKPVMDEPKTGVVITAHSGGSNVKENPVIPGDFADPSLIRRGNTYYATGTSSEWAPHYPVFTSTDLIHWKQLGYVFNQTPSWASASFWAPELFYRNGTYFVYYVARRKSDGISCIGVATAKDPAKGFTDHGVMLEFGKEAIDPFVIEVDGQLYMTWKAYGLDKRPIEILGSRLSADGMKLEGEPFMLLRDDDKKGIEGQCIVKKGNYFYLLYSLGACCGRGCTYQVEVARATAIQGPYTRFTGNPVLAETAEWKCAGHGTVVTAKDGKDYYLYHAYNKADHVYTGRQGMLSELRWDQPGGWPSLHPMGANAAAIRNFRDEFTQPTLAGDWQWDFRHTKPAWKLTGGTLALSGTPDAKNPTGTALTVRPLSGDYTITTEVANHNESLKGLVLYGDAGQSVGIGVKGNRLQIREVKNDKTTIAHEEAIDHIKPLTLKIQVEKGYLCRFFRGDGKGGWTEVNTQGASYNAGFLPPWDRSPRPGLLQQGSDPAAFSYFSIAY</sequence>
<dbReference type="Gene3D" id="2.60.120.200">
    <property type="match status" value="1"/>
</dbReference>
<dbReference type="InterPro" id="IPR006710">
    <property type="entry name" value="Glyco_hydro_43"/>
</dbReference>
<evidence type="ECO:0000256" key="3">
    <source>
        <dbReference type="ARBA" id="ARBA00023295"/>
    </source>
</evidence>
<dbReference type="GO" id="GO:0005975">
    <property type="term" value="P:carbohydrate metabolic process"/>
    <property type="evidence" value="ECO:0007669"/>
    <property type="project" value="InterPro"/>
</dbReference>
<dbReference type="GO" id="GO:0004553">
    <property type="term" value="F:hydrolase activity, hydrolyzing O-glycosyl compounds"/>
    <property type="evidence" value="ECO:0007669"/>
    <property type="project" value="InterPro"/>
</dbReference>
<comment type="caution">
    <text evidence="8">The sequence shown here is derived from an EMBL/GenBank/DDBJ whole genome shotgun (WGS) entry which is preliminary data.</text>
</comment>
<name>A0A1S2VSX8_9BACT</name>
<evidence type="ECO:0000313" key="8">
    <source>
        <dbReference type="EMBL" id="OIN61018.1"/>
    </source>
</evidence>
<feature type="active site" description="Proton acceptor" evidence="4">
    <location>
        <position position="55"/>
    </location>
</feature>
<evidence type="ECO:0000256" key="4">
    <source>
        <dbReference type="PIRSR" id="PIRSR606710-1"/>
    </source>
</evidence>
<evidence type="ECO:0000256" key="6">
    <source>
        <dbReference type="RuleBase" id="RU361187"/>
    </source>
</evidence>
<dbReference type="SUPFAM" id="SSF49899">
    <property type="entry name" value="Concanavalin A-like lectins/glucanases"/>
    <property type="match status" value="1"/>
</dbReference>
<organism evidence="8 9">
    <name type="scientific">Arsenicibacter rosenii</name>
    <dbReference type="NCBI Taxonomy" id="1750698"/>
    <lineage>
        <taxon>Bacteria</taxon>
        <taxon>Pseudomonadati</taxon>
        <taxon>Bacteroidota</taxon>
        <taxon>Cytophagia</taxon>
        <taxon>Cytophagales</taxon>
        <taxon>Spirosomataceae</taxon>
        <taxon>Arsenicibacter</taxon>
    </lineage>
</organism>
<dbReference type="PANTHER" id="PTHR42812:SF5">
    <property type="entry name" value="ENDO-ARABINASE"/>
    <property type="match status" value="1"/>
</dbReference>
<gene>
    <name evidence="8" type="ORF">BLX24_02765</name>
</gene>
<dbReference type="InterPro" id="IPR013320">
    <property type="entry name" value="ConA-like_dom_sf"/>
</dbReference>
<evidence type="ECO:0000259" key="7">
    <source>
        <dbReference type="Pfam" id="PF17851"/>
    </source>
</evidence>
<dbReference type="OrthoDB" id="9801455at2"/>
<dbReference type="PANTHER" id="PTHR42812">
    <property type="entry name" value="BETA-XYLOSIDASE"/>
    <property type="match status" value="1"/>
</dbReference>
<keyword evidence="2 6" id="KW-0378">Hydrolase</keyword>
<protein>
    <recommendedName>
        <fullName evidence="7">Beta-xylosidase C-terminal Concanavalin A-like domain-containing protein</fullName>
    </recommendedName>
</protein>
<dbReference type="Proteomes" id="UP000181790">
    <property type="component" value="Unassembled WGS sequence"/>
</dbReference>
<dbReference type="Pfam" id="PF17851">
    <property type="entry name" value="GH43_C2"/>
    <property type="match status" value="1"/>
</dbReference>
<dbReference type="Pfam" id="PF04616">
    <property type="entry name" value="Glyco_hydro_43"/>
    <property type="match status" value="1"/>
</dbReference>